<reference evidence="1 2" key="1">
    <citation type="submission" date="2023-09" db="EMBL/GenBank/DDBJ databases">
        <authorList>
            <person name="Rey-Velasco X."/>
        </authorList>
    </citation>
    <scope>NUCLEOTIDE SEQUENCE [LARGE SCALE GENOMIC DNA]</scope>
    <source>
        <strain evidence="1 2">F225</strain>
    </source>
</reference>
<dbReference type="Proteomes" id="UP001253848">
    <property type="component" value="Unassembled WGS sequence"/>
</dbReference>
<comment type="caution">
    <text evidence="1">The sequence shown here is derived from an EMBL/GenBank/DDBJ whole genome shotgun (WGS) entry which is preliminary data.</text>
</comment>
<evidence type="ECO:0000313" key="1">
    <source>
        <dbReference type="EMBL" id="MDT0686087.1"/>
    </source>
</evidence>
<dbReference type="EMBL" id="JAVRHN010000004">
    <property type="protein sequence ID" value="MDT0686087.1"/>
    <property type="molecule type" value="Genomic_DNA"/>
</dbReference>
<evidence type="ECO:0000313" key="2">
    <source>
        <dbReference type="Proteomes" id="UP001253848"/>
    </source>
</evidence>
<proteinExistence type="predicted"/>
<protein>
    <submittedName>
        <fullName evidence="1">Uncharacterized protein</fullName>
    </submittedName>
</protein>
<dbReference type="RefSeq" id="WP_311499487.1">
    <property type="nucleotide sequence ID" value="NZ_JAVRHN010000004.1"/>
</dbReference>
<keyword evidence="2" id="KW-1185">Reference proteome</keyword>
<sequence>MENILLKIKSKEAYDHLLSLLKKIDQNEIEIISDNVFEQQKAELHQELEAVENGTSTLSGLDEVDIELDRIISRYEDKTIR</sequence>
<accession>A0ABU3DQV2</accession>
<name>A0ABU3DQV2_9FLAO</name>
<gene>
    <name evidence="1" type="ORF">RM541_06905</name>
</gene>
<organism evidence="1 2">
    <name type="scientific">Autumnicola psychrophila</name>
    <dbReference type="NCBI Taxonomy" id="3075592"/>
    <lineage>
        <taxon>Bacteria</taxon>
        <taxon>Pseudomonadati</taxon>
        <taxon>Bacteroidota</taxon>
        <taxon>Flavobacteriia</taxon>
        <taxon>Flavobacteriales</taxon>
        <taxon>Flavobacteriaceae</taxon>
        <taxon>Autumnicola</taxon>
    </lineage>
</organism>